<proteinExistence type="predicted"/>
<comment type="subcellular location">
    <subcellularLocation>
        <location evidence="1">Endomembrane system</location>
        <topology evidence="1">Multi-pass membrane protein</topology>
    </subcellularLocation>
</comment>
<feature type="compositionally biased region" description="Basic and acidic residues" evidence="5">
    <location>
        <begin position="1"/>
        <end position="12"/>
    </location>
</feature>
<keyword evidence="2 6" id="KW-0812">Transmembrane</keyword>
<dbReference type="AlphaFoldDB" id="A0AAV9IP19"/>
<protein>
    <recommendedName>
        <fullName evidence="7">DUF202 domain-containing protein</fullName>
    </recommendedName>
</protein>
<dbReference type="InterPro" id="IPR003807">
    <property type="entry name" value="DUF202"/>
</dbReference>
<sequence length="181" mass="20626">MQQERSSVREEETLLLGTRSPRSNSDIENGGVSLSTTSLDKKEETKKGGKKEEQGKKKKDDDLKTHMANERTFFKWLFTGFHIGAMGTFILAFFSESRDPFKLLLVIFCWLIALSFVFYGLYNYYRRRRALRLGLKESTEWDAPHGPAFVVAGLVLVIASVIIYAIYTGTEPRKPSNFQGL</sequence>
<feature type="compositionally biased region" description="Polar residues" evidence="5">
    <location>
        <begin position="20"/>
        <end position="38"/>
    </location>
</feature>
<accession>A0AAV9IP19</accession>
<evidence type="ECO:0000256" key="1">
    <source>
        <dbReference type="ARBA" id="ARBA00004127"/>
    </source>
</evidence>
<dbReference type="Proteomes" id="UP001300502">
    <property type="component" value="Unassembled WGS sequence"/>
</dbReference>
<evidence type="ECO:0000256" key="3">
    <source>
        <dbReference type="ARBA" id="ARBA00022989"/>
    </source>
</evidence>
<dbReference type="Pfam" id="PF02656">
    <property type="entry name" value="DUF202"/>
    <property type="match status" value="1"/>
</dbReference>
<feature type="transmembrane region" description="Helical" evidence="6">
    <location>
        <begin position="146"/>
        <end position="167"/>
    </location>
</feature>
<evidence type="ECO:0000259" key="7">
    <source>
        <dbReference type="Pfam" id="PF02656"/>
    </source>
</evidence>
<dbReference type="InterPro" id="IPR051572">
    <property type="entry name" value="VTC_Complex_Subunit"/>
</dbReference>
<reference evidence="8 9" key="1">
    <citation type="submission" date="2022-07" db="EMBL/GenBank/DDBJ databases">
        <title>Genome-wide signatures of adaptation to extreme environments.</title>
        <authorList>
            <person name="Cho C.H."/>
            <person name="Yoon H.S."/>
        </authorList>
    </citation>
    <scope>NUCLEOTIDE SEQUENCE [LARGE SCALE GENOMIC DNA]</scope>
    <source>
        <strain evidence="8 9">108.79 E11</strain>
    </source>
</reference>
<keyword evidence="3 6" id="KW-1133">Transmembrane helix</keyword>
<keyword evidence="4 6" id="KW-0472">Membrane</keyword>
<keyword evidence="9" id="KW-1185">Reference proteome</keyword>
<feature type="domain" description="DUF202" evidence="7">
    <location>
        <begin position="64"/>
        <end position="130"/>
    </location>
</feature>
<feature type="compositionally biased region" description="Basic and acidic residues" evidence="5">
    <location>
        <begin position="39"/>
        <end position="62"/>
    </location>
</feature>
<dbReference type="PANTHER" id="PTHR46140">
    <property type="entry name" value="VACUOLAR TRANSPORTER CHAPERONE 1-RELATED"/>
    <property type="match status" value="1"/>
</dbReference>
<dbReference type="GO" id="GO:0012505">
    <property type="term" value="C:endomembrane system"/>
    <property type="evidence" value="ECO:0007669"/>
    <property type="project" value="UniProtKB-SubCell"/>
</dbReference>
<evidence type="ECO:0000313" key="9">
    <source>
        <dbReference type="Proteomes" id="UP001300502"/>
    </source>
</evidence>
<feature type="region of interest" description="Disordered" evidence="5">
    <location>
        <begin position="1"/>
        <end position="62"/>
    </location>
</feature>
<feature type="transmembrane region" description="Helical" evidence="6">
    <location>
        <begin position="73"/>
        <end position="95"/>
    </location>
</feature>
<evidence type="ECO:0000313" key="8">
    <source>
        <dbReference type="EMBL" id="KAK4529052.1"/>
    </source>
</evidence>
<evidence type="ECO:0000256" key="2">
    <source>
        <dbReference type="ARBA" id="ARBA00022692"/>
    </source>
</evidence>
<feature type="transmembrane region" description="Helical" evidence="6">
    <location>
        <begin position="101"/>
        <end position="125"/>
    </location>
</feature>
<name>A0AAV9IP19_9RHOD</name>
<comment type="caution">
    <text evidence="8">The sequence shown here is derived from an EMBL/GenBank/DDBJ whole genome shotgun (WGS) entry which is preliminary data.</text>
</comment>
<evidence type="ECO:0000256" key="4">
    <source>
        <dbReference type="ARBA" id="ARBA00023136"/>
    </source>
</evidence>
<evidence type="ECO:0000256" key="5">
    <source>
        <dbReference type="SAM" id="MobiDB-lite"/>
    </source>
</evidence>
<organism evidence="8 9">
    <name type="scientific">Galdieria yellowstonensis</name>
    <dbReference type="NCBI Taxonomy" id="3028027"/>
    <lineage>
        <taxon>Eukaryota</taxon>
        <taxon>Rhodophyta</taxon>
        <taxon>Bangiophyceae</taxon>
        <taxon>Galdieriales</taxon>
        <taxon>Galdieriaceae</taxon>
        <taxon>Galdieria</taxon>
    </lineage>
</organism>
<dbReference type="PANTHER" id="PTHR46140:SF1">
    <property type="entry name" value="VACUOLAR TRANSPORTER CHAPERONE COMPLEX SUBUNIT 4-RELATED"/>
    <property type="match status" value="1"/>
</dbReference>
<evidence type="ECO:0000256" key="6">
    <source>
        <dbReference type="SAM" id="Phobius"/>
    </source>
</evidence>
<gene>
    <name evidence="8" type="ORF">GAYE_SCF7681MG7002</name>
</gene>
<dbReference type="EMBL" id="JANCYU010000075">
    <property type="protein sequence ID" value="KAK4529052.1"/>
    <property type="molecule type" value="Genomic_DNA"/>
</dbReference>